<protein>
    <submittedName>
        <fullName evidence="1">Nematicidal protein</fullName>
    </submittedName>
</protein>
<dbReference type="EMBL" id="AJ296651">
    <property type="protein sequence ID" value="CAC19492.1"/>
    <property type="molecule type" value="Genomic_DNA"/>
</dbReference>
<reference evidence="1" key="1">
    <citation type="submission" date="2000-08" db="EMBL/GenBank/DDBJ databases">
        <title>Novel toxins from Xenorhabdus strains with activity against nematodes.</title>
        <authorList>
            <person name="Morgan J.A.W."/>
            <person name="Ousley M."/>
            <person name="Ellis D."/>
            <person name="Jarrett P."/>
        </authorList>
    </citation>
    <scope>NUCLEOTIDE SEQUENCE</scope>
    <source>
        <strain evidence="1">I73</strain>
    </source>
</reference>
<organism evidence="1">
    <name type="scientific">Xenorhabdus bovienii</name>
    <name type="common">Xenorhabdus nematophila subsp. bovienii</name>
    <dbReference type="NCBI Taxonomy" id="40576"/>
    <lineage>
        <taxon>Bacteria</taxon>
        <taxon>Pseudomonadati</taxon>
        <taxon>Pseudomonadota</taxon>
        <taxon>Gammaproteobacteria</taxon>
        <taxon>Enterobacterales</taxon>
        <taxon>Morganellaceae</taxon>
        <taxon>Xenorhabdus</taxon>
    </lineage>
</organism>
<proteinExistence type="predicted"/>
<name>Q9EVR8_XENBV</name>
<gene>
    <name evidence="1" type="primary">xnp1</name>
</gene>
<evidence type="ECO:0000313" key="1">
    <source>
        <dbReference type="EMBL" id="CAC19492.1"/>
    </source>
</evidence>
<dbReference type="AlphaFoldDB" id="Q9EVR8"/>
<accession>Q9EVR8</accession>
<sequence length="327" mass="36684">MSDWTGVSTFNVILETGLDNCNIYANGLNMIGVIINITPTDDEGNFVDIDDVTLNDNIKIVDYIDGSDIDGSDGWFYTGNPNEYNTIPNSQSYSLLKSENSQITQIKRYVSCSNTSRLRTKSFSAKVTTTSGKVISITQNSINSSRVVINAIDATNFTDDELRTTKETRFENQSYTSHKSSTNSLYVHTWTIPRSLKLQNWRWEDYNNGWTWAQSCYYKTGADGGSESTRWLAAGSIFPPGNYDGLWLDNDIALSGMAHKSYNVDTGINQLSFTRIIGKGFSWVYNISGLDRGHAVIIIDQYGNKYRILFHAGYENSDPYLSSSIVY</sequence>